<name>A0A1J7JAQ5_9PEZI</name>
<dbReference type="InterPro" id="IPR023210">
    <property type="entry name" value="NADP_OxRdtase_dom"/>
</dbReference>
<dbReference type="GO" id="GO:0016491">
    <property type="term" value="F:oxidoreductase activity"/>
    <property type="evidence" value="ECO:0007669"/>
    <property type="project" value="UniProtKB-KW"/>
</dbReference>
<evidence type="ECO:0000259" key="2">
    <source>
        <dbReference type="Pfam" id="PF00248"/>
    </source>
</evidence>
<dbReference type="InterPro" id="IPR036812">
    <property type="entry name" value="NAD(P)_OxRdtase_dom_sf"/>
</dbReference>
<organism evidence="3 4">
    <name type="scientific">Coniochaeta ligniaria NRRL 30616</name>
    <dbReference type="NCBI Taxonomy" id="1408157"/>
    <lineage>
        <taxon>Eukaryota</taxon>
        <taxon>Fungi</taxon>
        <taxon>Dikarya</taxon>
        <taxon>Ascomycota</taxon>
        <taxon>Pezizomycotina</taxon>
        <taxon>Sordariomycetes</taxon>
        <taxon>Sordariomycetidae</taxon>
        <taxon>Coniochaetales</taxon>
        <taxon>Coniochaetaceae</taxon>
        <taxon>Coniochaeta</taxon>
    </lineage>
</organism>
<sequence length="363" mass="39962">MGSTSPVLRPLGKNGPLVPRIGFGAMGMGFPGSRKSTPIPDPERLALLDHAYELGCTFWDMSDAYGDVEVIVGKWLALNPEKRKNVFLASKFGAIMLPNGFTFRGDAAYVSEAVEKSLARLGVDYIDLYYPHRVDGSTPIELIVAELVKLKEQDKIRHIGLSEVSSTTLRRAHTVHPIAAVQMEYSVFSTEIEDPQHNLLVTCRELGVAVVAYSPLSRGLLNGRLQGPGSFDEGDIRRFYPRFSQDNFPKNMELVHAIETIANSKGVTVGQVALAWLLAQGDDIFPIPGTITPKYIDENVAAMHVELTLEEAQHIRDLVTEASVFGDRWPAQHALGLFADTPALEGWKEPEREGPIVGTLFVR</sequence>
<dbReference type="Gene3D" id="3.20.20.100">
    <property type="entry name" value="NADP-dependent oxidoreductase domain"/>
    <property type="match status" value="1"/>
</dbReference>
<evidence type="ECO:0000313" key="3">
    <source>
        <dbReference type="EMBL" id="OIW24650.1"/>
    </source>
</evidence>
<reference evidence="3 4" key="1">
    <citation type="submission" date="2016-10" db="EMBL/GenBank/DDBJ databases">
        <title>Draft genome sequence of Coniochaeta ligniaria NRRL30616, a lignocellulolytic fungus for bioabatement of inhibitors in plant biomass hydrolysates.</title>
        <authorList>
            <consortium name="DOE Joint Genome Institute"/>
            <person name="Jimenez D.J."/>
            <person name="Hector R.E."/>
            <person name="Riley R."/>
            <person name="Sun H."/>
            <person name="Grigoriev I.V."/>
            <person name="Van Elsas J.D."/>
            <person name="Nichols N.N."/>
        </authorList>
    </citation>
    <scope>NUCLEOTIDE SEQUENCE [LARGE SCALE GENOMIC DNA]</scope>
    <source>
        <strain evidence="3 4">NRRL 30616</strain>
    </source>
</reference>
<dbReference type="PANTHER" id="PTHR43625:SF40">
    <property type="entry name" value="ALDO-KETO REDUCTASE YAKC [NADP(+)]"/>
    <property type="match status" value="1"/>
</dbReference>
<evidence type="ECO:0000256" key="1">
    <source>
        <dbReference type="ARBA" id="ARBA00023002"/>
    </source>
</evidence>
<dbReference type="AlphaFoldDB" id="A0A1J7JAQ5"/>
<feature type="domain" description="NADP-dependent oxidoreductase" evidence="2">
    <location>
        <begin position="20"/>
        <end position="318"/>
    </location>
</feature>
<keyword evidence="1" id="KW-0560">Oxidoreductase</keyword>
<evidence type="ECO:0000313" key="4">
    <source>
        <dbReference type="Proteomes" id="UP000182658"/>
    </source>
</evidence>
<dbReference type="InParanoid" id="A0A1J7JAQ5"/>
<keyword evidence="4" id="KW-1185">Reference proteome</keyword>
<dbReference type="InterPro" id="IPR050791">
    <property type="entry name" value="Aldo-Keto_reductase"/>
</dbReference>
<protein>
    <submittedName>
        <fullName evidence="3">Aldo-keto reductase, putative</fullName>
    </submittedName>
</protein>
<dbReference type="Proteomes" id="UP000182658">
    <property type="component" value="Unassembled WGS sequence"/>
</dbReference>
<dbReference type="SUPFAM" id="SSF51430">
    <property type="entry name" value="NAD(P)-linked oxidoreductase"/>
    <property type="match status" value="1"/>
</dbReference>
<dbReference type="PANTHER" id="PTHR43625">
    <property type="entry name" value="AFLATOXIN B1 ALDEHYDE REDUCTASE"/>
    <property type="match status" value="1"/>
</dbReference>
<dbReference type="EMBL" id="KV875103">
    <property type="protein sequence ID" value="OIW24650.1"/>
    <property type="molecule type" value="Genomic_DNA"/>
</dbReference>
<dbReference type="Pfam" id="PF00248">
    <property type="entry name" value="Aldo_ket_red"/>
    <property type="match status" value="1"/>
</dbReference>
<dbReference type="GO" id="GO:0005737">
    <property type="term" value="C:cytoplasm"/>
    <property type="evidence" value="ECO:0007669"/>
    <property type="project" value="TreeGrafter"/>
</dbReference>
<accession>A0A1J7JAQ5</accession>
<dbReference type="STRING" id="1408157.A0A1J7JAQ5"/>
<dbReference type="OrthoDB" id="37537at2759"/>
<proteinExistence type="predicted"/>
<gene>
    <name evidence="3" type="ORF">CONLIGDRAFT_584284</name>
</gene>